<dbReference type="EMBL" id="WNKY01000001">
    <property type="protein sequence ID" value="MTV36040.1"/>
    <property type="molecule type" value="Genomic_DNA"/>
</dbReference>
<evidence type="ECO:0000256" key="1">
    <source>
        <dbReference type="SAM" id="SignalP"/>
    </source>
</evidence>
<name>A0A6L6PAW2_9BURK</name>
<dbReference type="Proteomes" id="UP000475582">
    <property type="component" value="Unassembled WGS sequence"/>
</dbReference>
<evidence type="ECO:0000313" key="2">
    <source>
        <dbReference type="EMBL" id="MTV36040.1"/>
    </source>
</evidence>
<gene>
    <name evidence="2" type="ORF">GM676_00385</name>
</gene>
<comment type="caution">
    <text evidence="2">The sequence shown here is derived from an EMBL/GenBank/DDBJ whole genome shotgun (WGS) entry which is preliminary data.</text>
</comment>
<accession>A0A6L6PAW2</accession>
<evidence type="ECO:0000313" key="3">
    <source>
        <dbReference type="Proteomes" id="UP000475582"/>
    </source>
</evidence>
<keyword evidence="1" id="KW-0732">Signal</keyword>
<dbReference type="OrthoDB" id="8757827at2"/>
<protein>
    <recommendedName>
        <fullName evidence="4">PEP-CTERM sorting domain-containing protein</fullName>
    </recommendedName>
</protein>
<organism evidence="2 3">
    <name type="scientific">Duganella radicis</name>
    <dbReference type="NCBI Taxonomy" id="551988"/>
    <lineage>
        <taxon>Bacteria</taxon>
        <taxon>Pseudomonadati</taxon>
        <taxon>Pseudomonadota</taxon>
        <taxon>Betaproteobacteria</taxon>
        <taxon>Burkholderiales</taxon>
        <taxon>Oxalobacteraceae</taxon>
        <taxon>Telluria group</taxon>
        <taxon>Duganella</taxon>
    </lineage>
</organism>
<proteinExistence type="predicted"/>
<reference evidence="2 3" key="1">
    <citation type="submission" date="2019-11" db="EMBL/GenBank/DDBJ databases">
        <title>Type strains purchased from KCTC, JCM and DSMZ.</title>
        <authorList>
            <person name="Lu H."/>
        </authorList>
    </citation>
    <scope>NUCLEOTIDE SEQUENCE [LARGE SCALE GENOMIC DNA]</scope>
    <source>
        <strain evidence="2 3">KCTC 22382</strain>
    </source>
</reference>
<feature type="chain" id="PRO_5027107407" description="PEP-CTERM sorting domain-containing protein" evidence="1">
    <location>
        <begin position="21"/>
        <end position="192"/>
    </location>
</feature>
<keyword evidence="3" id="KW-1185">Reference proteome</keyword>
<evidence type="ECO:0008006" key="4">
    <source>
        <dbReference type="Google" id="ProtNLM"/>
    </source>
</evidence>
<dbReference type="RefSeq" id="WP_155461404.1">
    <property type="nucleotide sequence ID" value="NZ_WNKY01000001.1"/>
</dbReference>
<sequence length="192" mass="20092">MKKLLLQVLMAMLMPLTAHALPFTFTLSAVPAAGVVNGLPGQTVGWGYQLVNTDTSNWFVPTQLNATSFSLGSPDASYFDFPILAPGATANAVFDQILHTGLYGVQIFPFALPGQMDSGFFTLSGEWWSGDPLAGGIFLQTAAGVQVAATLEVGIAALPEPGSLLLLAPGVALLLARQRRRQEGSQFGLAAG</sequence>
<feature type="signal peptide" evidence="1">
    <location>
        <begin position="1"/>
        <end position="20"/>
    </location>
</feature>
<dbReference type="AlphaFoldDB" id="A0A6L6PAW2"/>